<comment type="caution">
    <text evidence="1">The sequence shown here is derived from an EMBL/GenBank/DDBJ whole genome shotgun (WGS) entry which is preliminary data.</text>
</comment>
<accession>A0AAW0B0P1</accession>
<dbReference type="AlphaFoldDB" id="A0AAW0B0P1"/>
<proteinExistence type="predicted"/>
<evidence type="ECO:0000313" key="2">
    <source>
        <dbReference type="Proteomes" id="UP001362999"/>
    </source>
</evidence>
<gene>
    <name evidence="1" type="ORF">R3P38DRAFT_2974225</name>
</gene>
<keyword evidence="2" id="KW-1185">Reference proteome</keyword>
<name>A0AAW0B0P1_9AGAR</name>
<reference evidence="1 2" key="1">
    <citation type="journal article" date="2024" name="J Genomics">
        <title>Draft genome sequencing and assembly of Favolaschia claudopus CIRM-BRFM 2984 isolated from oak limbs.</title>
        <authorList>
            <person name="Navarro D."/>
            <person name="Drula E."/>
            <person name="Chaduli D."/>
            <person name="Cazenave R."/>
            <person name="Ahrendt S."/>
            <person name="Wang J."/>
            <person name="Lipzen A."/>
            <person name="Daum C."/>
            <person name="Barry K."/>
            <person name="Grigoriev I.V."/>
            <person name="Favel A."/>
            <person name="Rosso M.N."/>
            <person name="Martin F."/>
        </authorList>
    </citation>
    <scope>NUCLEOTIDE SEQUENCE [LARGE SCALE GENOMIC DNA]</scope>
    <source>
        <strain evidence="1 2">CIRM-BRFM 2984</strain>
    </source>
</reference>
<evidence type="ECO:0000313" key="1">
    <source>
        <dbReference type="EMBL" id="KAK7019523.1"/>
    </source>
</evidence>
<sequence>MSLLAYHRSLPKSPSRLSIQRTRKLYLTSSSPSCYESFFSSPCRPVSQSSQSHQVKLRKSHSYLGLGLRLRLHLVYRLQSFAPTRASLDSFYVLIFLSHPFSPIAFSRLTRKLYLVLPWQLLLALIFSSLVSSRCPGIDILASSHDHELQLSKLFLVFVSSHLSSTSAPTPASLDSRSLLLRSRSHSSFSRLISLTQSTLPCSQAIGLISVSVSHSRNGLISVSSLHPRLLVLVLTSRLPSMSSICPSSSISPHLRSWSPAPNQSDLTQLGPPHFLLSLCFGWILPRPPRRPSSLHLIHPASPRQTQTHTLYMVIVYHPSTQISCRCLGLASTSRLVVNPIDSFPCAA</sequence>
<dbReference type="Proteomes" id="UP001362999">
    <property type="component" value="Unassembled WGS sequence"/>
</dbReference>
<organism evidence="1 2">
    <name type="scientific">Favolaschia claudopus</name>
    <dbReference type="NCBI Taxonomy" id="2862362"/>
    <lineage>
        <taxon>Eukaryota</taxon>
        <taxon>Fungi</taxon>
        <taxon>Dikarya</taxon>
        <taxon>Basidiomycota</taxon>
        <taxon>Agaricomycotina</taxon>
        <taxon>Agaricomycetes</taxon>
        <taxon>Agaricomycetidae</taxon>
        <taxon>Agaricales</taxon>
        <taxon>Marasmiineae</taxon>
        <taxon>Mycenaceae</taxon>
        <taxon>Favolaschia</taxon>
    </lineage>
</organism>
<dbReference type="EMBL" id="JAWWNJ010000043">
    <property type="protein sequence ID" value="KAK7019523.1"/>
    <property type="molecule type" value="Genomic_DNA"/>
</dbReference>
<protein>
    <submittedName>
        <fullName evidence="1">Uncharacterized protein</fullName>
    </submittedName>
</protein>